<feature type="region of interest" description="Disordered" evidence="1">
    <location>
        <begin position="226"/>
        <end position="257"/>
    </location>
</feature>
<feature type="domain" description="DUF3741" evidence="2">
    <location>
        <begin position="72"/>
        <end position="87"/>
    </location>
</feature>
<dbReference type="OrthoDB" id="1924799at2759"/>
<organism evidence="3 4">
    <name type="scientific">Carnegiea gigantea</name>
    <dbReference type="NCBI Taxonomy" id="171969"/>
    <lineage>
        <taxon>Eukaryota</taxon>
        <taxon>Viridiplantae</taxon>
        <taxon>Streptophyta</taxon>
        <taxon>Embryophyta</taxon>
        <taxon>Tracheophyta</taxon>
        <taxon>Spermatophyta</taxon>
        <taxon>Magnoliopsida</taxon>
        <taxon>eudicotyledons</taxon>
        <taxon>Gunneridae</taxon>
        <taxon>Pentapetalae</taxon>
        <taxon>Caryophyllales</taxon>
        <taxon>Cactineae</taxon>
        <taxon>Cactaceae</taxon>
        <taxon>Cactoideae</taxon>
        <taxon>Echinocereeae</taxon>
        <taxon>Carnegiea</taxon>
    </lineage>
</organism>
<dbReference type="PANTHER" id="PTHR35499:SF1">
    <property type="entry name" value="DUF3741 DOMAIN-CONTAINING PROTEIN"/>
    <property type="match status" value="1"/>
</dbReference>
<evidence type="ECO:0000256" key="1">
    <source>
        <dbReference type="SAM" id="MobiDB-lite"/>
    </source>
</evidence>
<evidence type="ECO:0000259" key="2">
    <source>
        <dbReference type="Pfam" id="PF14383"/>
    </source>
</evidence>
<name>A0A9Q1KP70_9CARY</name>
<dbReference type="InterPro" id="IPR032795">
    <property type="entry name" value="DUF3741-assoc"/>
</dbReference>
<feature type="region of interest" description="Disordered" evidence="1">
    <location>
        <begin position="168"/>
        <end position="197"/>
    </location>
</feature>
<dbReference type="Pfam" id="PF14383">
    <property type="entry name" value="VARLMGL"/>
    <property type="match status" value="1"/>
</dbReference>
<comment type="caution">
    <text evidence="3">The sequence shown here is derived from an EMBL/GenBank/DDBJ whole genome shotgun (WGS) entry which is preliminary data.</text>
</comment>
<sequence>MRFATSSSVSSSSTANSFRENFCTSKGSNLGCLSGFLSRILCSKTLPTHPSDPIETDKKQGFLKIVDDDSTTPNVVARLMGLDLMPEFTSRITQQGSDSIKQNKLVNSGDLREETGEIHRRAKTSFSFKETPEFFELEDDDFFVPSKVEKTTTTTKKKTGVKFGNSEVGVRGHKQRGRREKCVRKQSRNGDERSKNRVFSIEDRLSLKISAQNSQKMDKNISVRNQGYHLSPLKEESDGIKARKKKKKDSCLDESKEECDSENLSPVSVLDHSEFISDHEAATSEEDVKLREGSHPRRDLDLDLVRRDFACDQIQSHESSMWEERERGGSRERVGMVGLNRTEWRKHEILSRVHRLAEAEITASPTDNSKWKYRGMLRTTELEDASTEFGHLIFDHLLSELVHQLLGLQCQDF</sequence>
<keyword evidence="4" id="KW-1185">Reference proteome</keyword>
<protein>
    <recommendedName>
        <fullName evidence="2">DUF3741 domain-containing protein</fullName>
    </recommendedName>
</protein>
<gene>
    <name evidence="3" type="ORF">Cgig2_015963</name>
</gene>
<feature type="compositionally biased region" description="Basic and acidic residues" evidence="1">
    <location>
        <begin position="188"/>
        <end position="197"/>
    </location>
</feature>
<dbReference type="AlphaFoldDB" id="A0A9Q1KP70"/>
<evidence type="ECO:0000313" key="3">
    <source>
        <dbReference type="EMBL" id="KAJ8446192.1"/>
    </source>
</evidence>
<feature type="compositionally biased region" description="Basic residues" evidence="1">
    <location>
        <begin position="171"/>
        <end position="187"/>
    </location>
</feature>
<proteinExistence type="predicted"/>
<reference evidence="3" key="1">
    <citation type="submission" date="2022-04" db="EMBL/GenBank/DDBJ databases">
        <title>Carnegiea gigantea Genome sequencing and assembly v2.</title>
        <authorList>
            <person name="Copetti D."/>
            <person name="Sanderson M.J."/>
            <person name="Burquez A."/>
            <person name="Wojciechowski M.F."/>
        </authorList>
    </citation>
    <scope>NUCLEOTIDE SEQUENCE</scope>
    <source>
        <strain evidence="3">SGP5-SGP5p</strain>
        <tissue evidence="3">Aerial part</tissue>
    </source>
</reference>
<feature type="compositionally biased region" description="Basic and acidic residues" evidence="1">
    <location>
        <begin position="232"/>
        <end position="241"/>
    </location>
</feature>
<evidence type="ECO:0000313" key="4">
    <source>
        <dbReference type="Proteomes" id="UP001153076"/>
    </source>
</evidence>
<dbReference type="PANTHER" id="PTHR35499">
    <property type="entry name" value="OS05G0128300 PROTEIN"/>
    <property type="match status" value="1"/>
</dbReference>
<dbReference type="EMBL" id="JAKOGI010000058">
    <property type="protein sequence ID" value="KAJ8446192.1"/>
    <property type="molecule type" value="Genomic_DNA"/>
</dbReference>
<accession>A0A9Q1KP70</accession>
<dbReference type="Proteomes" id="UP001153076">
    <property type="component" value="Unassembled WGS sequence"/>
</dbReference>